<gene>
    <name evidence="1" type="ORF">NOR51B_1743</name>
</gene>
<dbReference type="EMBL" id="DS999411">
    <property type="protein sequence ID" value="EED35796.1"/>
    <property type="molecule type" value="Genomic_DNA"/>
</dbReference>
<accession>B8KTE2</accession>
<keyword evidence="2" id="KW-1185">Reference proteome</keyword>
<dbReference type="Proteomes" id="UP000004699">
    <property type="component" value="Unassembled WGS sequence"/>
</dbReference>
<evidence type="ECO:0000313" key="2">
    <source>
        <dbReference type="Proteomes" id="UP000004699"/>
    </source>
</evidence>
<sequence>MTMLCIASFAATSSTAQTDGAALIARCAQIDDSEGRIACLETAVMALSGTSAPIEASQIAAPPKPASNQEAKPLSDPSVTAVAAGKIASEDSSDTAIAEIADSRLQDEQAEAAEDAIGAEQVEASTRTRAEHLASLKEARNLSVKKFETVGYKQLQVYLENGQVWRQIRGDVQNIRASLDRNPTVDIIESSIGGYRLQLNEMKRTIRVRRVR</sequence>
<protein>
    <submittedName>
        <fullName evidence="1">Uncharacterized protein</fullName>
    </submittedName>
</protein>
<proteinExistence type="predicted"/>
<organism evidence="1 2">
    <name type="scientific">Luminiphilus syltensis NOR5-1B</name>
    <dbReference type="NCBI Taxonomy" id="565045"/>
    <lineage>
        <taxon>Bacteria</taxon>
        <taxon>Pseudomonadati</taxon>
        <taxon>Pseudomonadota</taxon>
        <taxon>Gammaproteobacteria</taxon>
        <taxon>Cellvibrionales</taxon>
        <taxon>Halieaceae</taxon>
        <taxon>Luminiphilus</taxon>
    </lineage>
</organism>
<dbReference type="HOGENOM" id="CLU_1298524_0_0_6"/>
<name>B8KTE2_9GAMM</name>
<evidence type="ECO:0000313" key="1">
    <source>
        <dbReference type="EMBL" id="EED35796.1"/>
    </source>
</evidence>
<dbReference type="AlphaFoldDB" id="B8KTE2"/>
<reference evidence="2" key="1">
    <citation type="journal article" date="2013" name="BMC Microbiol.">
        <title>Taxonomy and evolution of bacteriochlorophyll a-containing members of the OM60/NOR5 clade of marine gammaproteobacteria: description of Luminiphilus syltensis gen. nov., sp. nov., reclassification of Haliea rubra as Pseudohaliea rubra gen. nov., comb. nov., and emendation of Chromatocurvus halotolerans.</title>
        <authorList>
            <person name="Spring S."/>
            <person name="Riedel T."/>
            <person name="Sproer C."/>
            <person name="Yan S."/>
            <person name="Harder J."/>
            <person name="Fuchs B.M."/>
        </authorList>
    </citation>
    <scope>NUCLEOTIDE SEQUENCE [LARGE SCALE GENOMIC DNA]</scope>
    <source>
        <strain evidence="2">NOR51-B</strain>
    </source>
</reference>